<organism evidence="2 3">
    <name type="scientific">Melittangium boletus DSM 14713</name>
    <dbReference type="NCBI Taxonomy" id="1294270"/>
    <lineage>
        <taxon>Bacteria</taxon>
        <taxon>Pseudomonadati</taxon>
        <taxon>Myxococcota</taxon>
        <taxon>Myxococcia</taxon>
        <taxon>Myxococcales</taxon>
        <taxon>Cystobacterineae</taxon>
        <taxon>Archangiaceae</taxon>
        <taxon>Melittangium</taxon>
    </lineage>
</organism>
<dbReference type="PANTHER" id="PTHR34322:SF2">
    <property type="entry name" value="TRANSPOSASE IS200-LIKE DOMAIN-CONTAINING PROTEIN"/>
    <property type="match status" value="1"/>
</dbReference>
<dbReference type="AlphaFoldDB" id="A0A250ICZ0"/>
<name>A0A250ICZ0_9BACT</name>
<feature type="domain" description="Transposase IS200-like" evidence="1">
    <location>
        <begin position="9"/>
        <end position="126"/>
    </location>
</feature>
<dbReference type="Gene3D" id="3.30.70.1290">
    <property type="entry name" value="Transposase IS200-like"/>
    <property type="match status" value="1"/>
</dbReference>
<protein>
    <recommendedName>
        <fullName evidence="1">Transposase IS200-like domain-containing protein</fullName>
    </recommendedName>
</protein>
<dbReference type="Proteomes" id="UP000217289">
    <property type="component" value="Chromosome"/>
</dbReference>
<dbReference type="SMART" id="SM01321">
    <property type="entry name" value="Y1_Tnp"/>
    <property type="match status" value="1"/>
</dbReference>
<dbReference type="EMBL" id="CP022163">
    <property type="protein sequence ID" value="ATB29093.1"/>
    <property type="molecule type" value="Genomic_DNA"/>
</dbReference>
<proteinExistence type="predicted"/>
<dbReference type="InterPro" id="IPR036515">
    <property type="entry name" value="Transposase_17_sf"/>
</dbReference>
<keyword evidence="3" id="KW-1185">Reference proteome</keyword>
<dbReference type="GO" id="GO:0003677">
    <property type="term" value="F:DNA binding"/>
    <property type="evidence" value="ECO:0007669"/>
    <property type="project" value="InterPro"/>
</dbReference>
<dbReference type="KEGG" id="mbd:MEBOL_002542"/>
<dbReference type="InterPro" id="IPR002686">
    <property type="entry name" value="Transposase_17"/>
</dbReference>
<dbReference type="SUPFAM" id="SSF143422">
    <property type="entry name" value="Transposase IS200-like"/>
    <property type="match status" value="1"/>
</dbReference>
<evidence type="ECO:0000313" key="2">
    <source>
        <dbReference type="EMBL" id="ATB29093.1"/>
    </source>
</evidence>
<dbReference type="RefSeq" id="WP_095977710.1">
    <property type="nucleotide sequence ID" value="NZ_CP022163.1"/>
</dbReference>
<dbReference type="GO" id="GO:0006313">
    <property type="term" value="P:DNA transposition"/>
    <property type="evidence" value="ECO:0007669"/>
    <property type="project" value="InterPro"/>
</dbReference>
<dbReference type="PANTHER" id="PTHR34322">
    <property type="entry name" value="TRANSPOSASE, Y1_TNP DOMAIN-CONTAINING"/>
    <property type="match status" value="1"/>
</dbReference>
<sequence>MGWPLRMFQEEGYYFVTSRCFQGRLLLHPSPEVNEVVGGVLARAVEQSNGSVRLHAFTFLSNHFHLLVWAKGAALAGFMQYLRANLSRKVGRLVDWSGGFWERRYSAEPVLDDTALVGRLRYVLAHGVKEGLVERSIEWPGLTCLPQLLGPARRLFRWFNWTKRWSKRGHADGGDARGRFAEDWAEPVALELAPLPCWEGFEEEQRQREVKALLREVEAEACTRGRSVMGVMAVQAQHPHTRPEHLKRSPRPLGHASTRQALKELREQYRAFVTAFREAAAQWRRGNYSARFPLFSFPPRVLPGRTAQIL</sequence>
<reference evidence="2 3" key="1">
    <citation type="submission" date="2017-06" db="EMBL/GenBank/DDBJ databases">
        <authorList>
            <person name="Kim H.J."/>
            <person name="Triplett B.A."/>
        </authorList>
    </citation>
    <scope>NUCLEOTIDE SEQUENCE [LARGE SCALE GENOMIC DNA]</scope>
    <source>
        <strain evidence="2 3">DSM 14713</strain>
    </source>
</reference>
<evidence type="ECO:0000259" key="1">
    <source>
        <dbReference type="SMART" id="SM01321"/>
    </source>
</evidence>
<evidence type="ECO:0000313" key="3">
    <source>
        <dbReference type="Proteomes" id="UP000217289"/>
    </source>
</evidence>
<dbReference type="GO" id="GO:0004803">
    <property type="term" value="F:transposase activity"/>
    <property type="evidence" value="ECO:0007669"/>
    <property type="project" value="InterPro"/>
</dbReference>
<accession>A0A250ICZ0</accession>
<gene>
    <name evidence="2" type="ORF">MEBOL_002542</name>
</gene>
<dbReference type="OrthoDB" id="5495358at2"/>